<dbReference type="CDD" id="cd06071">
    <property type="entry name" value="Beach"/>
    <property type="match status" value="1"/>
</dbReference>
<dbReference type="InterPro" id="IPR023362">
    <property type="entry name" value="PH-BEACH_dom"/>
</dbReference>
<dbReference type="Gene3D" id="2.30.29.30">
    <property type="entry name" value="Pleckstrin-homology domain (PH domain)/Phosphotyrosine-binding domain (PTB)"/>
    <property type="match status" value="1"/>
</dbReference>
<dbReference type="SUPFAM" id="SSF50729">
    <property type="entry name" value="PH domain-like"/>
    <property type="match status" value="1"/>
</dbReference>
<dbReference type="Gene3D" id="2.60.120.200">
    <property type="match status" value="1"/>
</dbReference>
<dbReference type="OMA" id="EMSNFHY"/>
<dbReference type="PANTHER" id="PTHR46108:SF4">
    <property type="entry name" value="BLUE CHEESE"/>
    <property type="match status" value="1"/>
</dbReference>
<feature type="domain" description="BEACH-type PH" evidence="6">
    <location>
        <begin position="1705"/>
        <end position="1834"/>
    </location>
</feature>
<protein>
    <submittedName>
        <fullName evidence="7">Beige/BEACH domain protein</fullName>
    </submittedName>
</protein>
<dbReference type="RefSeq" id="XP_002481558.1">
    <property type="nucleotide sequence ID" value="XM_002481513.1"/>
</dbReference>
<dbReference type="InterPro" id="IPR001680">
    <property type="entry name" value="WD40_rpt"/>
</dbReference>
<evidence type="ECO:0000256" key="1">
    <source>
        <dbReference type="ARBA" id="ARBA00022574"/>
    </source>
</evidence>
<evidence type="ECO:0000259" key="5">
    <source>
        <dbReference type="PROSITE" id="PS50197"/>
    </source>
</evidence>
<dbReference type="Pfam" id="PF23295">
    <property type="entry name" value="Arm_4"/>
    <property type="match status" value="1"/>
</dbReference>
<dbReference type="SMART" id="SM00320">
    <property type="entry name" value="WD40"/>
    <property type="match status" value="2"/>
</dbReference>
<evidence type="ECO:0000313" key="7">
    <source>
        <dbReference type="EMBL" id="EED17566.1"/>
    </source>
</evidence>
<dbReference type="InterPro" id="IPR036322">
    <property type="entry name" value="WD40_repeat_dom_sf"/>
</dbReference>
<feature type="region of interest" description="Disordered" evidence="4">
    <location>
        <begin position="1606"/>
        <end position="1626"/>
    </location>
</feature>
<dbReference type="GeneID" id="8101695"/>
<dbReference type="InParanoid" id="B8MD41"/>
<reference evidence="8" key="1">
    <citation type="journal article" date="2015" name="Genome Announc.">
        <title>Genome sequence of the AIDS-associated pathogen Penicillium marneffei (ATCC18224) and its near taxonomic relative Talaromyces stipitatus (ATCC10500).</title>
        <authorList>
            <person name="Nierman W.C."/>
            <person name="Fedorova-Abrams N.D."/>
            <person name="Andrianopoulos A."/>
        </authorList>
    </citation>
    <scope>NUCLEOTIDE SEQUENCE [LARGE SCALE GENOMIC DNA]</scope>
    <source>
        <strain evidence="8">ATCC 10500 / CBS 375.48 / QM 6759 / NRRL 1006</strain>
    </source>
</reference>
<dbReference type="SUPFAM" id="SSF50978">
    <property type="entry name" value="WD40 repeat-like"/>
    <property type="match status" value="1"/>
</dbReference>
<keyword evidence="2" id="KW-0677">Repeat</keyword>
<evidence type="ECO:0000259" key="6">
    <source>
        <dbReference type="PROSITE" id="PS51783"/>
    </source>
</evidence>
<feature type="region of interest" description="Disordered" evidence="4">
    <location>
        <begin position="1654"/>
        <end position="1673"/>
    </location>
</feature>
<feature type="repeat" description="WD" evidence="3">
    <location>
        <begin position="2298"/>
        <end position="2339"/>
    </location>
</feature>
<accession>B8MD41</accession>
<dbReference type="eggNOG" id="KOG1788">
    <property type="taxonomic scope" value="Eukaryota"/>
</dbReference>
<dbReference type="InterPro" id="IPR015943">
    <property type="entry name" value="WD40/YVTN_repeat-like_dom_sf"/>
</dbReference>
<dbReference type="InterPro" id="IPR011993">
    <property type="entry name" value="PH-like_dom_sf"/>
</dbReference>
<evidence type="ECO:0000256" key="4">
    <source>
        <dbReference type="SAM" id="MobiDB-lite"/>
    </source>
</evidence>
<dbReference type="SUPFAM" id="SSF81837">
    <property type="entry name" value="BEACH domain"/>
    <property type="match status" value="1"/>
</dbReference>
<evidence type="ECO:0000256" key="2">
    <source>
        <dbReference type="ARBA" id="ARBA00022737"/>
    </source>
</evidence>
<dbReference type="PhylomeDB" id="B8MD41"/>
<dbReference type="InterPro" id="IPR019775">
    <property type="entry name" value="WD40_repeat_CS"/>
</dbReference>
<dbReference type="SMART" id="SM01026">
    <property type="entry name" value="Beach"/>
    <property type="match status" value="1"/>
</dbReference>
<dbReference type="Gene3D" id="2.130.10.10">
    <property type="entry name" value="YVTN repeat-like/Quinoprotein amine dehydrogenase"/>
    <property type="match status" value="1"/>
</dbReference>
<dbReference type="PANTHER" id="PTHR46108">
    <property type="entry name" value="BLUE CHEESE"/>
    <property type="match status" value="1"/>
</dbReference>
<dbReference type="PROSITE" id="PS50197">
    <property type="entry name" value="BEACH"/>
    <property type="match status" value="1"/>
</dbReference>
<dbReference type="Pfam" id="PF14844">
    <property type="entry name" value="PH_BEACH"/>
    <property type="match status" value="1"/>
</dbReference>
<dbReference type="PROSITE" id="PS51783">
    <property type="entry name" value="PH_BEACH"/>
    <property type="match status" value="1"/>
</dbReference>
<organism evidence="7 8">
    <name type="scientific">Talaromyces stipitatus (strain ATCC 10500 / CBS 375.48 / QM 6759 / NRRL 1006)</name>
    <name type="common">Penicillium stipitatum</name>
    <dbReference type="NCBI Taxonomy" id="441959"/>
    <lineage>
        <taxon>Eukaryota</taxon>
        <taxon>Fungi</taxon>
        <taxon>Dikarya</taxon>
        <taxon>Ascomycota</taxon>
        <taxon>Pezizomycotina</taxon>
        <taxon>Eurotiomycetes</taxon>
        <taxon>Eurotiomycetidae</taxon>
        <taxon>Eurotiales</taxon>
        <taxon>Trichocomaceae</taxon>
        <taxon>Talaromyces</taxon>
        <taxon>Talaromyces sect. Talaromyces</taxon>
    </lineage>
</organism>
<dbReference type="Pfam" id="PF00400">
    <property type="entry name" value="WD40"/>
    <property type="match status" value="2"/>
</dbReference>
<dbReference type="SUPFAM" id="SSF49899">
    <property type="entry name" value="Concanavalin A-like lectins/glucanases"/>
    <property type="match status" value="1"/>
</dbReference>
<dbReference type="InterPro" id="IPR013320">
    <property type="entry name" value="ConA-like_dom_sf"/>
</dbReference>
<dbReference type="VEuPathDB" id="FungiDB:TSTA_113830"/>
<dbReference type="InterPro" id="IPR051944">
    <property type="entry name" value="BEACH_domain_protein"/>
</dbReference>
<dbReference type="PROSITE" id="PS50294">
    <property type="entry name" value="WD_REPEATS_REGION"/>
    <property type="match status" value="1"/>
</dbReference>
<dbReference type="Proteomes" id="UP000001745">
    <property type="component" value="Unassembled WGS sequence"/>
</dbReference>
<dbReference type="FunFam" id="1.10.1540.10:FF:000002">
    <property type="entry name" value="WD repeat and FYVE domain containing 3"/>
    <property type="match status" value="1"/>
</dbReference>
<evidence type="ECO:0000256" key="3">
    <source>
        <dbReference type="PROSITE-ProRule" id="PRU00221"/>
    </source>
</evidence>
<dbReference type="Pfam" id="PF02138">
    <property type="entry name" value="Beach"/>
    <property type="match status" value="1"/>
</dbReference>
<dbReference type="CDD" id="cd01201">
    <property type="entry name" value="PH_BEACH"/>
    <property type="match status" value="1"/>
</dbReference>
<feature type="domain" description="BEACH" evidence="5">
    <location>
        <begin position="1873"/>
        <end position="2168"/>
    </location>
</feature>
<keyword evidence="1 3" id="KW-0853">WD repeat</keyword>
<keyword evidence="8" id="KW-1185">Reference proteome</keyword>
<sequence length="2487" mass="281229">MDGSPNPAEQRSSSSSLSASLEQVVADLTPILRSIQEIIDCRPFNIESIAKSTESTLTLRHSLIDTAKPRELKDAFRNLGGFQTLLSLVRQLAELYNPKELSSEDRKALLTLLTDVLVVLSECLHDHTGNRRYYAKKIVCDTAWSVDESLKLLVGDADGEQLPDIDVDQLYGGLLAAALCQETAATIFATLRTQYKSELTPTASSVLLDLEKLLVSTETVELHEFIGPILRTWLLQTSHSTQYPVQRLAIPACLCKLASKSKRNVVAIHSTGILSSIILSIFDDRLSDDEKELYKELGHILCTEGIPNLDDVIYLYRQACGSLEASSFLLRAMRSSKGPPCIQFDMTLHGYSSIELSTLGRPFPPVSSFGYTLSIWARFDHFDPQSHTTIFGAFDSRQSCFVLAYLEKDTHHFILQTSINGPRPSVRFKSMVFKQGQWYHICLIHRRARPTAPSRASLFVDGEFVEQLKIDYPSVPVSRPTTKYPRVQAFLGTPQDLAVKIGKGVCTTKWSVANATLSEETFSDDLVSVFYHLGPRYHGNYQDCLGSFQTYKASAALNLRNESLHPGKEENSDIVTAIRQKASTLVHESSFLLNISPTTVLDDDDSNNVNESQLVKSLSRQAAKNLYQAINTGGNAIAINGAIPAINDALTNPSGMAILAGDPVVSVPQSLDDASWRIGGCAIVNLNMLHAATCPESTILAVEILFEAIQGNWRNSEAMERDSGYGILALLLREKLGFPQTAQLGGSKTSTVCSDNRERSSLAIELLRHILSFVGYNFEEPGKSIITNPLAYRVLLVDLDIWRYGEPSLLQMYYSQFSTFATESQHRHFNAKRLSRMRVNKRFLDALKGEDFTEETLSLFIPAFSSLFESCVSAELLRSLSLYITFALHEEKVPSLHKKKSMRFNSRARQLSSASNSSPKKAMLKKEIGLELLRMYTDYLCTPGDFINIRRFARAVTNKWLLYLMCEDTSEAVTMATKILARLIVVHGGTYSKKLADKTGGYIIMRNRLKRWWNIFSLWPICFSILFGLDVAEVDIDAMTDLSSLLDVLVYKKRLDIAFPEVLPVITEMLRNGLEDSMFDNAPAKDRAVVSNVITFLSNMHAKSPAFKEFAATSIYTQKLLFVLFPMTGSRIVNAEVELHYREAVPTTERNAAKMHRTVTPLPVLRTARVAPSDSTSDARGALRRSSSFVLISSDKPQNTASSAHLNRAPITNIDKGISHEDDELVLRTRSIVLKIFASQVTDRKDFAGLGLFLKTPPSNLEHQAYLLSWLLRGTIEELQSVFSANEKLLQEPRVLTNFSRFLTHVGESLFEGWFLDGSHQTLDLAGFVLEYLSRPEIASLKIIRLCNQAITIIRSVLFRVILFELSEQDDNDSLTFLNRLGYWQTIILAAGESEVEYLKLFFYQLYIKSISEKREVRLAAATLWRIILVQKPSEMTSILSHAPLSLQRRLTGGFEELAGMDDAAFLNWIDDQREDLDSFFFGSLCKFWDTFVQEENSKTQESSRSRLNKRKDKLKQWVQEENFAEDITRKHNTTFDHWTSNIFASEFLKHQRLLQDQHDNYTFMWSLFSRLSEDLYRFGGVLEKDSEKRWRLDQTEGRSRMRLRVIPDDSDERQNYQPKRKASEPPVMKINTQLQPTTISEPLGNTPTTSVFVEGPGETEGEGEGEGDVEDRSALEESFEMVDDPRVDIDEYEDKNRKVLRSLQRGDQVQSVCNMSCIIGLEACEGLLIIGKQAIYILDNYFQRADGEVVNVWQAPLEERDPFVRMISGRESNERKSREHEVRSWKWQDLISVSKRRFLFRDVALEMFFTDGRSYLLTLISSRARDELYNQLCAHAPQFGGNMNVTRPEDIWRFEMLRVQDDAPQSLGSKFASVFGQSSTNPATRKWLKGEMSNFHYLMLINTLAGRTFNDLTQYPVFPWVIADYTSDELDLDNIKSFRDLSKPMGCQTPTREVEFRERYKSFAEMGDENAPAFHYGTHYSSAMIVSSYLIRLQPFVKSYLLLQGGTFDHADRLFYSIGKAWESASRGNLSDVRELTPEFFYLPEFLVNSNKYDFGLRQNVTKAIDSVELPPWAKGDPKIFIAKHREALESPYVTEHLHEWIDLVFGFKQKGEAAVEAANVFHHLSYQGAKDLDNIEDPVERLATIGIIHNFGQTPHQVFQRPHPRRDDVSRREGRLDTLAESLTRVPLSLLDIHERVSSLSMKSERLLCSPAFRLNVPPNFDKYLEWGFSDGSVRFYAADSKKILGHFEHLHVGQLSCVLFADSQTLITAGCDCTVSIWLFSTSSKAMELQPLACLYGHRTSVSVLATSRSFSTLLSASSDGQIMLWDLNRRRFVRELPAEGPVECARINDRTGTIMVCRGGRITLYSLNGALLVDQVICEAEDEYIISCAFYEGESNEWLERELLFTGHKRGVVNVWSKVIRNGRFDLELIRQLHHVDQHKDTGVNVSAGISCILPLPHSVYTGDEAGRVVSTLLELNSSVTDL</sequence>
<evidence type="ECO:0000313" key="8">
    <source>
        <dbReference type="Proteomes" id="UP000001745"/>
    </source>
</evidence>
<dbReference type="InterPro" id="IPR000409">
    <property type="entry name" value="BEACH_dom"/>
</dbReference>
<proteinExistence type="predicted"/>
<gene>
    <name evidence="7" type="ORF">TSTA_113830</name>
</gene>
<dbReference type="OrthoDB" id="26681at2759"/>
<dbReference type="HOGENOM" id="CLU_000175_2_0_1"/>
<dbReference type="PROSITE" id="PS00678">
    <property type="entry name" value="WD_REPEATS_1"/>
    <property type="match status" value="1"/>
</dbReference>
<dbReference type="EMBL" id="EQ962655">
    <property type="protein sequence ID" value="EED17566.1"/>
    <property type="molecule type" value="Genomic_DNA"/>
</dbReference>
<dbReference type="eggNOG" id="KOG1786">
    <property type="taxonomic scope" value="Eukaryota"/>
</dbReference>
<dbReference type="InterPro" id="IPR036372">
    <property type="entry name" value="BEACH_dom_sf"/>
</dbReference>
<dbReference type="Gene3D" id="1.10.1540.10">
    <property type="entry name" value="BEACH domain"/>
    <property type="match status" value="1"/>
</dbReference>
<name>B8MD41_TALSN</name>
<dbReference type="PROSITE" id="PS50082">
    <property type="entry name" value="WD_REPEATS_2"/>
    <property type="match status" value="1"/>
</dbReference>
<dbReference type="STRING" id="441959.B8MD41"/>
<feature type="compositionally biased region" description="Acidic residues" evidence="4">
    <location>
        <begin position="1658"/>
        <end position="1670"/>
    </location>
</feature>
<dbReference type="InterPro" id="IPR056252">
    <property type="entry name" value="Alfy-like_Arm-like"/>
</dbReference>